<evidence type="ECO:0000256" key="4">
    <source>
        <dbReference type="ARBA" id="ARBA00022475"/>
    </source>
</evidence>
<keyword evidence="5 9" id="KW-0812">Transmembrane</keyword>
<protein>
    <recommendedName>
        <fullName evidence="8">Riboflavin transporter</fullName>
    </recommendedName>
</protein>
<dbReference type="PANTHER" id="PTHR38438:SF1">
    <property type="entry name" value="RIBOFLAVIN TRANSPORTER RIBU"/>
    <property type="match status" value="1"/>
</dbReference>
<keyword evidence="3 8" id="KW-0813">Transport</keyword>
<dbReference type="Gene3D" id="1.10.1760.20">
    <property type="match status" value="1"/>
</dbReference>
<feature type="transmembrane region" description="Helical" evidence="9">
    <location>
        <begin position="44"/>
        <end position="68"/>
    </location>
</feature>
<dbReference type="InterPro" id="IPR025720">
    <property type="entry name" value="RibU"/>
</dbReference>
<evidence type="ECO:0000256" key="8">
    <source>
        <dbReference type="PIRNR" id="PIRNR037778"/>
    </source>
</evidence>
<sequence>MENSKTKKITVIGLLCAMAMVLNLLISFPIVPAVPFLKFDPKDIIIVIGGFMYGPMTALIISAITSVLELLFRGGTILDVLMNMIASCTYACTAAFIYKKMHTKQGAMIGLIVGTLFNCVSMVIWNYIVTPIYYGMPREAVVNLLLPGIVPFNLIKCGINSGATLLIYKPIVTALRHSGLVKESTHVSTSKGMAAVGGFLFVSALLIVCTLNGMF</sequence>
<dbReference type="Proteomes" id="UP000186705">
    <property type="component" value="Unassembled WGS sequence"/>
</dbReference>
<dbReference type="AlphaFoldDB" id="A0A1U7NLE1"/>
<evidence type="ECO:0000256" key="6">
    <source>
        <dbReference type="ARBA" id="ARBA00022989"/>
    </source>
</evidence>
<accession>A0A1U7NLE1</accession>
<dbReference type="STRING" id="1862672.BO225_08205"/>
<keyword evidence="7 8" id="KW-0472">Membrane</keyword>
<comment type="similarity">
    <text evidence="2 8">Belongs to the prokaryotic riboflavin transporter (P-RFT) (TC 2.A.87) family.</text>
</comment>
<comment type="caution">
    <text evidence="10">The sequence shown here is derived from an EMBL/GenBank/DDBJ whole genome shotgun (WGS) entry which is preliminary data.</text>
</comment>
<feature type="transmembrane region" description="Helical" evidence="9">
    <location>
        <begin position="110"/>
        <end position="129"/>
    </location>
</feature>
<reference evidence="10 11" key="1">
    <citation type="submission" date="2016-11" db="EMBL/GenBank/DDBJ databases">
        <title>Description of two novel members of the family Erysipelotrichaceae: Ileibacterium lipovorans gen. nov., sp. nov. and Dubosiella newyorkensis, gen. nov., sp. nov.</title>
        <authorList>
            <person name="Cox L.M."/>
            <person name="Sohn J."/>
            <person name="Tyrrell K.L."/>
            <person name="Citron D.M."/>
            <person name="Lawson P.A."/>
            <person name="Patel N.B."/>
            <person name="Iizumi T."/>
            <person name="Perez-Perez G.I."/>
            <person name="Goldstein E.J."/>
            <person name="Blaser M.J."/>
        </authorList>
    </citation>
    <scope>NUCLEOTIDE SEQUENCE [LARGE SCALE GENOMIC DNA]</scope>
    <source>
        <strain evidence="10 11">NYU-BL-A4</strain>
    </source>
</reference>
<proteinExistence type="inferred from homology"/>
<gene>
    <name evidence="10" type="ORF">BO225_08205</name>
</gene>
<dbReference type="EMBL" id="MPKA01000085">
    <property type="protein sequence ID" value="OLU45545.1"/>
    <property type="molecule type" value="Genomic_DNA"/>
</dbReference>
<evidence type="ECO:0000313" key="10">
    <source>
        <dbReference type="EMBL" id="OLU45545.1"/>
    </source>
</evidence>
<dbReference type="InterPro" id="IPR024529">
    <property type="entry name" value="ECF_trnsprt_substrate-spec"/>
</dbReference>
<comment type="function">
    <text evidence="8">Probably a riboflavin-binding protein that interacts with the energy-coupling factor (ECF) ABC-transporter complex.</text>
</comment>
<evidence type="ECO:0000256" key="1">
    <source>
        <dbReference type="ARBA" id="ARBA00004651"/>
    </source>
</evidence>
<evidence type="ECO:0000313" key="11">
    <source>
        <dbReference type="Proteomes" id="UP000186705"/>
    </source>
</evidence>
<evidence type="ECO:0000256" key="2">
    <source>
        <dbReference type="ARBA" id="ARBA00005540"/>
    </source>
</evidence>
<evidence type="ECO:0000256" key="7">
    <source>
        <dbReference type="ARBA" id="ARBA00023136"/>
    </source>
</evidence>
<dbReference type="GeneID" id="78275919"/>
<keyword evidence="4 8" id="KW-1003">Cell membrane</keyword>
<dbReference type="GO" id="GO:0005886">
    <property type="term" value="C:plasma membrane"/>
    <property type="evidence" value="ECO:0007669"/>
    <property type="project" value="UniProtKB-SubCell"/>
</dbReference>
<keyword evidence="6 9" id="KW-1133">Transmembrane helix</keyword>
<feature type="transmembrane region" description="Helical" evidence="9">
    <location>
        <begin position="149"/>
        <end position="171"/>
    </location>
</feature>
<name>A0A1U7NLE1_9FIRM</name>
<evidence type="ECO:0000256" key="9">
    <source>
        <dbReference type="SAM" id="Phobius"/>
    </source>
</evidence>
<dbReference type="PANTHER" id="PTHR38438">
    <property type="entry name" value="RIBOFLAVIN TRANSPORTER RIBU"/>
    <property type="match status" value="1"/>
</dbReference>
<feature type="transmembrane region" description="Helical" evidence="9">
    <location>
        <begin position="192"/>
        <end position="214"/>
    </location>
</feature>
<feature type="transmembrane region" description="Helical" evidence="9">
    <location>
        <begin position="80"/>
        <end position="98"/>
    </location>
</feature>
<dbReference type="PIRSF" id="PIRSF037778">
    <property type="entry name" value="UCP037778_transp_RibU"/>
    <property type="match status" value="1"/>
</dbReference>
<comment type="subcellular location">
    <subcellularLocation>
        <location evidence="1">Cell membrane</location>
        <topology evidence="1">Multi-pass membrane protein</topology>
    </subcellularLocation>
</comment>
<dbReference type="RefSeq" id="WP_076341777.1">
    <property type="nucleotide sequence ID" value="NZ_CAJTMI010000033.1"/>
</dbReference>
<keyword evidence="11" id="KW-1185">Reference proteome</keyword>
<organism evidence="10 11">
    <name type="scientific">Dubosiella newyorkensis</name>
    <dbReference type="NCBI Taxonomy" id="1862672"/>
    <lineage>
        <taxon>Bacteria</taxon>
        <taxon>Bacillati</taxon>
        <taxon>Bacillota</taxon>
        <taxon>Erysipelotrichia</taxon>
        <taxon>Erysipelotrichales</taxon>
        <taxon>Erysipelotrichaceae</taxon>
        <taxon>Dubosiella</taxon>
    </lineage>
</organism>
<evidence type="ECO:0000256" key="5">
    <source>
        <dbReference type="ARBA" id="ARBA00022692"/>
    </source>
</evidence>
<dbReference type="OrthoDB" id="9809216at2"/>
<dbReference type="GO" id="GO:0032217">
    <property type="term" value="F:riboflavin transmembrane transporter activity"/>
    <property type="evidence" value="ECO:0007669"/>
    <property type="project" value="UniProtKB-UniRule"/>
</dbReference>
<feature type="transmembrane region" description="Helical" evidence="9">
    <location>
        <begin position="12"/>
        <end position="37"/>
    </location>
</feature>
<evidence type="ECO:0000256" key="3">
    <source>
        <dbReference type="ARBA" id="ARBA00022448"/>
    </source>
</evidence>
<dbReference type="Pfam" id="PF12822">
    <property type="entry name" value="ECF_trnsprt"/>
    <property type="match status" value="1"/>
</dbReference>